<keyword evidence="3" id="KW-1185">Reference proteome</keyword>
<dbReference type="SUPFAM" id="SSF47045">
    <property type="entry name" value="RAP domain-like"/>
    <property type="match status" value="1"/>
</dbReference>
<dbReference type="GO" id="GO:0048259">
    <property type="term" value="P:regulation of receptor-mediated endocytosis"/>
    <property type="evidence" value="ECO:0007669"/>
    <property type="project" value="TreeGrafter"/>
</dbReference>
<dbReference type="InterPro" id="IPR010483">
    <property type="entry name" value="Alpha_2_MRAP_C"/>
</dbReference>
<dbReference type="AlphaFoldDB" id="A0A0R3S2K1"/>
<protein>
    <submittedName>
        <fullName evidence="4">Alpha-2-MRAP_C domain-containing protein</fullName>
    </submittedName>
</protein>
<dbReference type="GO" id="GO:0048019">
    <property type="term" value="F:receptor antagonist activity"/>
    <property type="evidence" value="ECO:0007669"/>
    <property type="project" value="InterPro"/>
</dbReference>
<reference evidence="4" key="1">
    <citation type="submission" date="2017-02" db="UniProtKB">
        <authorList>
            <consortium name="WormBaseParasite"/>
        </authorList>
    </citation>
    <scope>IDENTIFICATION</scope>
</reference>
<feature type="domain" description="Alpha-2-macroglobulin RAP C-terminal" evidence="2">
    <location>
        <begin position="21"/>
        <end position="150"/>
    </location>
</feature>
<evidence type="ECO:0000259" key="2">
    <source>
        <dbReference type="Pfam" id="PF06401"/>
    </source>
</evidence>
<dbReference type="InterPro" id="IPR038003">
    <property type="entry name" value="A2-macroglobuin_RAP"/>
</dbReference>
<dbReference type="Pfam" id="PF06401">
    <property type="entry name" value="Alpha-2-MRAP_C"/>
    <property type="match status" value="1"/>
</dbReference>
<dbReference type="GO" id="GO:0008201">
    <property type="term" value="F:heparin binding"/>
    <property type="evidence" value="ECO:0007669"/>
    <property type="project" value="InterPro"/>
</dbReference>
<dbReference type="GO" id="GO:0005783">
    <property type="term" value="C:endoplasmic reticulum"/>
    <property type="evidence" value="ECO:0007669"/>
    <property type="project" value="InterPro"/>
</dbReference>
<dbReference type="CDD" id="cd14808">
    <property type="entry name" value="RAP_D3"/>
    <property type="match status" value="1"/>
</dbReference>
<dbReference type="InterPro" id="IPR036744">
    <property type="entry name" value="RAP_sf"/>
</dbReference>
<dbReference type="PANTHER" id="PTHR16560">
    <property type="entry name" value="ALPHA-2-MACROGLOBULIN RECEPTOR-ASSOCIATED PROTEIN"/>
    <property type="match status" value="1"/>
</dbReference>
<dbReference type="Proteomes" id="UP000050640">
    <property type="component" value="Unplaced"/>
</dbReference>
<keyword evidence="1" id="KW-0175">Coiled coil</keyword>
<dbReference type="InterPro" id="IPR037999">
    <property type="entry name" value="RAP_D3"/>
</dbReference>
<dbReference type="PANTHER" id="PTHR16560:SF2">
    <property type="entry name" value="ALPHA-2-MACROGLOBULIN RECEPTOR-ASSOCIATED PROTEIN"/>
    <property type="match status" value="1"/>
</dbReference>
<evidence type="ECO:0000313" key="4">
    <source>
        <dbReference type="WBParaSite" id="EEL_0000894201-mRNA-1"/>
    </source>
</evidence>
<dbReference type="STRING" id="1147741.A0A0R3S2K1"/>
<proteinExistence type="predicted"/>
<feature type="coiled-coil region" evidence="1">
    <location>
        <begin position="113"/>
        <end position="143"/>
    </location>
</feature>
<name>A0A0R3S2K1_9BILA</name>
<evidence type="ECO:0000256" key="1">
    <source>
        <dbReference type="SAM" id="Coils"/>
    </source>
</evidence>
<dbReference type="Gene3D" id="1.20.81.10">
    <property type="entry name" value="RAP domain"/>
    <property type="match status" value="1"/>
</dbReference>
<organism evidence="3 4">
    <name type="scientific">Elaeophora elaphi</name>
    <dbReference type="NCBI Taxonomy" id="1147741"/>
    <lineage>
        <taxon>Eukaryota</taxon>
        <taxon>Metazoa</taxon>
        <taxon>Ecdysozoa</taxon>
        <taxon>Nematoda</taxon>
        <taxon>Chromadorea</taxon>
        <taxon>Rhabditida</taxon>
        <taxon>Spirurina</taxon>
        <taxon>Spiruromorpha</taxon>
        <taxon>Filarioidea</taxon>
        <taxon>Onchocercidae</taxon>
        <taxon>Elaeophora</taxon>
    </lineage>
</organism>
<sequence length="150" mass="18138">MQLFNKFNGNTLNGNSFEMSDKLNRELKMYHNNLIDSYDKLHRKVAQISEKVFNNEKVQNLWHLAVQNPNFTTSELESIRIELNHFDKRLEKMKYYDEELRAVKKQQEKLGKLNVFDEDVSSFEEENKRLQRKLRKLENYLETKIIHTEL</sequence>
<accession>A0A0R3S2K1</accession>
<dbReference type="WBParaSite" id="EEL_0000894201-mRNA-1">
    <property type="protein sequence ID" value="EEL_0000894201-mRNA-1"/>
    <property type="gene ID" value="EEL_0000894201"/>
</dbReference>
<evidence type="ECO:0000313" key="3">
    <source>
        <dbReference type="Proteomes" id="UP000050640"/>
    </source>
</evidence>
<dbReference type="GO" id="GO:0050750">
    <property type="term" value="F:low-density lipoprotein particle receptor binding"/>
    <property type="evidence" value="ECO:0007669"/>
    <property type="project" value="InterPro"/>
</dbReference>